<evidence type="ECO:0000313" key="2">
    <source>
        <dbReference type="EMBL" id="ROT66198.1"/>
    </source>
</evidence>
<accession>A0A423SPV2</accession>
<dbReference type="AlphaFoldDB" id="A0A423SPV2"/>
<comment type="caution">
    <text evidence="2">The sequence shown here is derived from an EMBL/GenBank/DDBJ whole genome shotgun (WGS) entry which is preliminary data.</text>
</comment>
<proteinExistence type="predicted"/>
<gene>
    <name evidence="2" type="ORF">C7M84_015816</name>
</gene>
<organism evidence="2 3">
    <name type="scientific">Penaeus vannamei</name>
    <name type="common">Whiteleg shrimp</name>
    <name type="synonym">Litopenaeus vannamei</name>
    <dbReference type="NCBI Taxonomy" id="6689"/>
    <lineage>
        <taxon>Eukaryota</taxon>
        <taxon>Metazoa</taxon>
        <taxon>Ecdysozoa</taxon>
        <taxon>Arthropoda</taxon>
        <taxon>Crustacea</taxon>
        <taxon>Multicrustacea</taxon>
        <taxon>Malacostraca</taxon>
        <taxon>Eumalacostraca</taxon>
        <taxon>Eucarida</taxon>
        <taxon>Decapoda</taxon>
        <taxon>Dendrobranchiata</taxon>
        <taxon>Penaeoidea</taxon>
        <taxon>Penaeidae</taxon>
        <taxon>Penaeus</taxon>
    </lineage>
</organism>
<feature type="region of interest" description="Disordered" evidence="1">
    <location>
        <begin position="62"/>
        <end position="86"/>
    </location>
</feature>
<evidence type="ECO:0000256" key="1">
    <source>
        <dbReference type="SAM" id="MobiDB-lite"/>
    </source>
</evidence>
<keyword evidence="3" id="KW-1185">Reference proteome</keyword>
<evidence type="ECO:0000313" key="3">
    <source>
        <dbReference type="Proteomes" id="UP000283509"/>
    </source>
</evidence>
<dbReference type="Proteomes" id="UP000283509">
    <property type="component" value="Unassembled WGS sequence"/>
</dbReference>
<protein>
    <submittedName>
        <fullName evidence="2">Uncharacterized protein</fullName>
    </submittedName>
</protein>
<name>A0A423SPV2_PENVA</name>
<reference evidence="2 3" key="2">
    <citation type="submission" date="2019-01" db="EMBL/GenBank/DDBJ databases">
        <title>The decoding of complex shrimp genome reveals the adaptation for benthos swimmer, frequently molting mechanism and breeding impact on genome.</title>
        <authorList>
            <person name="Sun Y."/>
            <person name="Gao Y."/>
            <person name="Yu Y."/>
        </authorList>
    </citation>
    <scope>NUCLEOTIDE SEQUENCE [LARGE SCALE GENOMIC DNA]</scope>
    <source>
        <tissue evidence="2">Muscle</tissue>
    </source>
</reference>
<sequence>MSSLLRAVGDVTLGGVRRRRLFHDVTREVGGAESGRSKSWREVNTPLLHLYPITSTIKTNKKNQWNANPSNNPQSLPPPPQKPQQSKMVLVIPSDPIISRPSWGATFKFSAPMAEPATPGGSSVAVWGVVIPIMFFFDSLFSAREGEADGAFSLNSLLREWSLSDEDYDEFL</sequence>
<dbReference type="EMBL" id="QCYY01002982">
    <property type="protein sequence ID" value="ROT66198.1"/>
    <property type="molecule type" value="Genomic_DNA"/>
</dbReference>
<reference evidence="2 3" key="1">
    <citation type="submission" date="2018-04" db="EMBL/GenBank/DDBJ databases">
        <authorList>
            <person name="Zhang X."/>
            <person name="Yuan J."/>
            <person name="Li F."/>
            <person name="Xiang J."/>
        </authorList>
    </citation>
    <scope>NUCLEOTIDE SEQUENCE [LARGE SCALE GENOMIC DNA]</scope>
    <source>
        <tissue evidence="2">Muscle</tissue>
    </source>
</reference>